<comment type="caution">
    <text evidence="3">The sequence shown here is derived from an EMBL/GenBank/DDBJ whole genome shotgun (WGS) entry which is preliminary data.</text>
</comment>
<dbReference type="InterPro" id="IPR005531">
    <property type="entry name" value="Asp23"/>
</dbReference>
<protein>
    <submittedName>
        <fullName evidence="3">Asp23/Gls24 family envelope stress response protein</fullName>
    </submittedName>
</protein>
<evidence type="ECO:0000313" key="4">
    <source>
        <dbReference type="Proteomes" id="UP000321234"/>
    </source>
</evidence>
<organism evidence="3 4">
    <name type="scientific">Quadrisphaera setariae</name>
    <dbReference type="NCBI Taxonomy" id="2593304"/>
    <lineage>
        <taxon>Bacteria</taxon>
        <taxon>Bacillati</taxon>
        <taxon>Actinomycetota</taxon>
        <taxon>Actinomycetes</taxon>
        <taxon>Kineosporiales</taxon>
        <taxon>Kineosporiaceae</taxon>
        <taxon>Quadrisphaera</taxon>
    </lineage>
</organism>
<dbReference type="EMBL" id="VKAC01000004">
    <property type="protein sequence ID" value="TXR56608.1"/>
    <property type="molecule type" value="Genomic_DNA"/>
</dbReference>
<dbReference type="PANTHER" id="PTHR34297">
    <property type="entry name" value="HYPOTHETICAL CYTOSOLIC PROTEIN-RELATED"/>
    <property type="match status" value="1"/>
</dbReference>
<dbReference type="PANTHER" id="PTHR34297:SF3">
    <property type="entry name" value="ALKALINE SHOCK PROTEIN 23"/>
    <property type="match status" value="1"/>
</dbReference>
<reference evidence="3 4" key="1">
    <citation type="submission" date="2019-07" db="EMBL/GenBank/DDBJ databases">
        <title>Quadrisphaera sp. strain DD2A genome sequencing and assembly.</title>
        <authorList>
            <person name="Kim I."/>
        </authorList>
    </citation>
    <scope>NUCLEOTIDE SEQUENCE [LARGE SCALE GENOMIC DNA]</scope>
    <source>
        <strain evidence="3 4">DD2A</strain>
    </source>
</reference>
<name>A0A5C8ZH96_9ACTN</name>
<dbReference type="Pfam" id="PF03780">
    <property type="entry name" value="Asp23"/>
    <property type="match status" value="1"/>
</dbReference>
<dbReference type="OrthoDB" id="9808942at2"/>
<evidence type="ECO:0000313" key="3">
    <source>
        <dbReference type="EMBL" id="TXR56608.1"/>
    </source>
</evidence>
<dbReference type="AlphaFoldDB" id="A0A5C8ZH96"/>
<evidence type="ECO:0000256" key="2">
    <source>
        <dbReference type="SAM" id="MobiDB-lite"/>
    </source>
</evidence>
<gene>
    <name evidence="3" type="ORF">FMM08_07435</name>
</gene>
<sequence>MIRPTAPAVIPAAAVMRRIMTETAAPSTSTLHGTASGAGGLSTAPPGAPDLTRATAPAPRAVRAAGATTTTDAVIATLAGLAAREVPGVHDLGTPTARTVERTAAALRQQIPGSSRGGCPGVEVEVGERQASVGVAVVTELGRSAPEVAEHVRAAVATALHELMGLEVTAVDVEVVDVVDTAGATGPTDAAGPGDASC</sequence>
<keyword evidence="4" id="KW-1185">Reference proteome</keyword>
<evidence type="ECO:0000256" key="1">
    <source>
        <dbReference type="ARBA" id="ARBA00005721"/>
    </source>
</evidence>
<feature type="compositionally biased region" description="Low complexity" evidence="2">
    <location>
        <begin position="27"/>
        <end position="67"/>
    </location>
</feature>
<dbReference type="Proteomes" id="UP000321234">
    <property type="component" value="Unassembled WGS sequence"/>
</dbReference>
<comment type="similarity">
    <text evidence="1">Belongs to the asp23 family.</text>
</comment>
<accession>A0A5C8ZH96</accession>
<proteinExistence type="inferred from homology"/>
<feature type="region of interest" description="Disordered" evidence="2">
    <location>
        <begin position="25"/>
        <end position="67"/>
    </location>
</feature>